<dbReference type="InterPro" id="IPR002654">
    <property type="entry name" value="Glyco_trans_25"/>
</dbReference>
<gene>
    <name evidence="2" type="ORF">CU320_06005</name>
</gene>
<name>A0A2H9UMI8_9GAMM</name>
<evidence type="ECO:0000259" key="1">
    <source>
        <dbReference type="Pfam" id="PF01755"/>
    </source>
</evidence>
<organism evidence="2 3">
    <name type="scientific">Acinetobacter pseudolwoffii</name>
    <dbReference type="NCBI Taxonomy" id="2053287"/>
    <lineage>
        <taxon>Bacteria</taxon>
        <taxon>Pseudomonadati</taxon>
        <taxon>Pseudomonadota</taxon>
        <taxon>Gammaproteobacteria</taxon>
        <taxon>Moraxellales</taxon>
        <taxon>Moraxellaceae</taxon>
        <taxon>Acinetobacter</taxon>
    </lineage>
</organism>
<dbReference type="CDD" id="cd06532">
    <property type="entry name" value="Glyco_transf_25"/>
    <property type="match status" value="1"/>
</dbReference>
<dbReference type="GO" id="GO:0016740">
    <property type="term" value="F:transferase activity"/>
    <property type="evidence" value="ECO:0007669"/>
    <property type="project" value="UniProtKB-KW"/>
</dbReference>
<dbReference type="Pfam" id="PF01755">
    <property type="entry name" value="Glyco_transf_25"/>
    <property type="match status" value="1"/>
</dbReference>
<evidence type="ECO:0000313" key="2">
    <source>
        <dbReference type="EMBL" id="PJI32922.1"/>
    </source>
</evidence>
<keyword evidence="2" id="KW-0808">Transferase</keyword>
<dbReference type="RefSeq" id="WP_100357503.1">
    <property type="nucleotide sequence ID" value="NZ_PGOZ01000005.1"/>
</dbReference>
<protein>
    <submittedName>
        <fullName evidence="2">Glycosyl transferase</fullName>
    </submittedName>
</protein>
<evidence type="ECO:0000313" key="3">
    <source>
        <dbReference type="Proteomes" id="UP000242351"/>
    </source>
</evidence>
<comment type="caution">
    <text evidence="2">The sequence shown here is derived from an EMBL/GenBank/DDBJ whole genome shotgun (WGS) entry which is preliminary data.</text>
</comment>
<dbReference type="Proteomes" id="UP000242351">
    <property type="component" value="Unassembled WGS sequence"/>
</dbReference>
<proteinExistence type="predicted"/>
<dbReference type="EMBL" id="PGOZ01000005">
    <property type="protein sequence ID" value="PJI32922.1"/>
    <property type="molecule type" value="Genomic_DNA"/>
</dbReference>
<accession>A0A2H9UMI8</accession>
<reference evidence="2 3" key="2">
    <citation type="submission" date="2017-12" db="EMBL/GenBank/DDBJ databases">
        <title>Revising the taxonomy of the Acinetobacter lwoffii group: the description of Acinetobacter pseudolwoffii sp. nov. and emended description of Acinetobacter lwoffii.</title>
        <authorList>
            <person name="Nemec A."/>
        </authorList>
    </citation>
    <scope>NUCLEOTIDE SEQUENCE [LARGE SCALE GENOMIC DNA]</scope>
    <source>
        <strain evidence="2 3">ANC 5347</strain>
    </source>
</reference>
<feature type="domain" description="Glycosyl transferase family 25" evidence="1">
    <location>
        <begin position="2"/>
        <end position="179"/>
    </location>
</feature>
<sequence>MKNIVISLKTANARREHIQKEFGKQNIGFEFFDALTPDLAKPLAEKMQLNVEDEYLTGGELACFMSHVSIWKKMVDEQIPYVAIFEDDIYLGKKSCDYLNCDSWLNQEWLLVKLELFNKRVVLENEKILIKQGEVSRSLIRLKNKHYGCAGYILTQNGARSFLKKIKEHKLLIPLDHFIFDLLIKEMDGIYQLQPALCIQDCIFYGSHENMPSDLELLRRKRMKFFKKNGLNKLKLEVLRLINQIKLKFFGTNIEFK</sequence>
<dbReference type="AlphaFoldDB" id="A0A2H9UMI8"/>
<reference evidence="2 3" key="1">
    <citation type="submission" date="2017-11" db="EMBL/GenBank/DDBJ databases">
        <authorList>
            <person name="Han C.G."/>
        </authorList>
    </citation>
    <scope>NUCLEOTIDE SEQUENCE [LARGE SCALE GENOMIC DNA]</scope>
    <source>
        <strain evidence="2 3">ANC 5347</strain>
    </source>
</reference>